<dbReference type="GO" id="GO:0005524">
    <property type="term" value="F:ATP binding"/>
    <property type="evidence" value="ECO:0007669"/>
    <property type="project" value="UniProtKB-KW"/>
</dbReference>
<evidence type="ECO:0000256" key="6">
    <source>
        <dbReference type="ARBA" id="ARBA00022741"/>
    </source>
</evidence>
<evidence type="ECO:0000256" key="7">
    <source>
        <dbReference type="ARBA" id="ARBA00022840"/>
    </source>
</evidence>
<dbReference type="PANTHER" id="PTHR24223">
    <property type="entry name" value="ATP-BINDING CASSETTE SUB-FAMILY C"/>
    <property type="match status" value="1"/>
</dbReference>
<feature type="transmembrane region" description="Helical" evidence="11">
    <location>
        <begin position="346"/>
        <end position="368"/>
    </location>
</feature>
<dbReference type="InterPro" id="IPR050173">
    <property type="entry name" value="ABC_transporter_C-like"/>
</dbReference>
<evidence type="ECO:0000256" key="1">
    <source>
        <dbReference type="ARBA" id="ARBA00004141"/>
    </source>
</evidence>
<gene>
    <name evidence="14" type="ORF">AFUS01_LOCUS2751</name>
</gene>
<dbReference type="GO" id="GO:0016020">
    <property type="term" value="C:membrane"/>
    <property type="evidence" value="ECO:0007669"/>
    <property type="project" value="UniProtKB-SubCell"/>
</dbReference>
<dbReference type="InterPro" id="IPR017871">
    <property type="entry name" value="ABC_transporter-like_CS"/>
</dbReference>
<comment type="caution">
    <text evidence="14">The sequence shown here is derived from an EMBL/GenBank/DDBJ whole genome shotgun (WGS) entry which is preliminary data.</text>
</comment>
<comment type="similarity">
    <text evidence="2">Belongs to the ABC transporter superfamily. ABCC family. Conjugate transporter (TC 3.A.1.208) subfamily.</text>
</comment>
<evidence type="ECO:0000256" key="9">
    <source>
        <dbReference type="ARBA" id="ARBA00023136"/>
    </source>
</evidence>
<dbReference type="FunFam" id="1.20.1560.10:FF:000026">
    <property type="entry name" value="Multidrug resistance-associated protein lethal(2)03659"/>
    <property type="match status" value="1"/>
</dbReference>
<feature type="transmembrane region" description="Helical" evidence="11">
    <location>
        <begin position="131"/>
        <end position="156"/>
    </location>
</feature>
<accession>A0A8J2J8V7</accession>
<evidence type="ECO:0000256" key="4">
    <source>
        <dbReference type="ARBA" id="ARBA00022692"/>
    </source>
</evidence>
<evidence type="ECO:0000256" key="8">
    <source>
        <dbReference type="ARBA" id="ARBA00022989"/>
    </source>
</evidence>
<evidence type="ECO:0000256" key="10">
    <source>
        <dbReference type="SAM" id="MobiDB-lite"/>
    </source>
</evidence>
<dbReference type="EMBL" id="CAJVCH010015911">
    <property type="protein sequence ID" value="CAG7680542.1"/>
    <property type="molecule type" value="Genomic_DNA"/>
</dbReference>
<dbReference type="GO" id="GO:0016887">
    <property type="term" value="F:ATP hydrolysis activity"/>
    <property type="evidence" value="ECO:0007669"/>
    <property type="project" value="InterPro"/>
</dbReference>
<feature type="transmembrane region" description="Helical" evidence="11">
    <location>
        <begin position="205"/>
        <end position="226"/>
    </location>
</feature>
<dbReference type="Pfam" id="PF00664">
    <property type="entry name" value="ABC_membrane"/>
    <property type="match status" value="2"/>
</dbReference>
<evidence type="ECO:0000313" key="15">
    <source>
        <dbReference type="Proteomes" id="UP000708208"/>
    </source>
</evidence>
<dbReference type="OrthoDB" id="6500128at2759"/>
<dbReference type="InterPro" id="IPR003593">
    <property type="entry name" value="AAA+_ATPase"/>
</dbReference>
<feature type="non-terminal residue" evidence="14">
    <location>
        <position position="813"/>
    </location>
</feature>
<comment type="subcellular location">
    <subcellularLocation>
        <location evidence="1">Membrane</location>
        <topology evidence="1">Multi-pass membrane protein</topology>
    </subcellularLocation>
</comment>
<name>A0A8J2J8V7_9HEXA</name>
<keyword evidence="8 11" id="KW-1133">Transmembrane helix</keyword>
<evidence type="ECO:0000256" key="2">
    <source>
        <dbReference type="ARBA" id="ARBA00009726"/>
    </source>
</evidence>
<dbReference type="FunFam" id="3.40.50.300:FF:000973">
    <property type="entry name" value="Multidrug resistance-associated protein 4"/>
    <property type="match status" value="1"/>
</dbReference>
<keyword evidence="4 11" id="KW-0812">Transmembrane</keyword>
<keyword evidence="15" id="KW-1185">Reference proteome</keyword>
<feature type="transmembrane region" description="Helical" evidence="11">
    <location>
        <begin position="701"/>
        <end position="720"/>
    </location>
</feature>
<feature type="domain" description="ABC transmembrane type-1" evidence="13">
    <location>
        <begin position="100"/>
        <end position="375"/>
    </location>
</feature>
<protein>
    <recommendedName>
        <fullName evidence="16">Multidrug resistance-associated protein lethal(2)03659</fullName>
    </recommendedName>
</protein>
<keyword evidence="7" id="KW-0067">ATP-binding</keyword>
<dbReference type="GO" id="GO:0140359">
    <property type="term" value="F:ABC-type transporter activity"/>
    <property type="evidence" value="ECO:0007669"/>
    <property type="project" value="InterPro"/>
</dbReference>
<feature type="region of interest" description="Disordered" evidence="10">
    <location>
        <begin position="646"/>
        <end position="680"/>
    </location>
</feature>
<evidence type="ECO:0000259" key="13">
    <source>
        <dbReference type="PROSITE" id="PS50929"/>
    </source>
</evidence>
<feature type="domain" description="ABC transporter" evidence="12">
    <location>
        <begin position="420"/>
        <end position="641"/>
    </location>
</feature>
<evidence type="ECO:0008006" key="16">
    <source>
        <dbReference type="Google" id="ProtNLM"/>
    </source>
</evidence>
<dbReference type="AlphaFoldDB" id="A0A8J2J8V7"/>
<evidence type="ECO:0000313" key="14">
    <source>
        <dbReference type="EMBL" id="CAG7680542.1"/>
    </source>
</evidence>
<dbReference type="InterPro" id="IPR011527">
    <property type="entry name" value="ABC1_TM_dom"/>
</dbReference>
<feature type="transmembrane region" description="Helical" evidence="11">
    <location>
        <begin position="316"/>
        <end position="340"/>
    </location>
</feature>
<feature type="transmembrane region" description="Helical" evidence="11">
    <location>
        <begin position="80"/>
        <end position="102"/>
    </location>
</feature>
<evidence type="ECO:0000256" key="11">
    <source>
        <dbReference type="SAM" id="Phobius"/>
    </source>
</evidence>
<keyword evidence="6" id="KW-0547">Nucleotide-binding</keyword>
<evidence type="ECO:0000256" key="5">
    <source>
        <dbReference type="ARBA" id="ARBA00022737"/>
    </source>
</evidence>
<dbReference type="InterPro" id="IPR003439">
    <property type="entry name" value="ABC_transporter-like_ATP-bd"/>
</dbReference>
<dbReference type="Pfam" id="PF00005">
    <property type="entry name" value="ABC_tran"/>
    <property type="match status" value="1"/>
</dbReference>
<keyword evidence="9 11" id="KW-0472">Membrane</keyword>
<dbReference type="PROSITE" id="PS00211">
    <property type="entry name" value="ABC_TRANSPORTER_1"/>
    <property type="match status" value="1"/>
</dbReference>
<reference evidence="14" key="1">
    <citation type="submission" date="2021-06" db="EMBL/GenBank/DDBJ databases">
        <authorList>
            <person name="Hodson N. C."/>
            <person name="Mongue J. A."/>
            <person name="Jaron S. K."/>
        </authorList>
    </citation>
    <scope>NUCLEOTIDE SEQUENCE</scope>
</reference>
<evidence type="ECO:0000259" key="12">
    <source>
        <dbReference type="PROSITE" id="PS50893"/>
    </source>
</evidence>
<dbReference type="Proteomes" id="UP000708208">
    <property type="component" value="Unassembled WGS sequence"/>
</dbReference>
<sequence>MDFTFKKSITNPREKTNPISVVFYWWLFPLLRTGSKRELGVNDLYDVLKDDEANKLGHQLSIAWDEECLKAKQSGRRPKLLNALIRVFFLPYLICPLTILVAECVVRVGQTVFLHQLIISFNEESSVSDQYLLGTGVILTSFLYVIMLHTPVFGIFHVGMRIRIAACSIVYRKALRLSKAAQGQTTTGQLVNIMSNDVNRFDTNFIFLHYLIIGPLQLAILVYLLWTEGDFGYSSVAGAIFLVLLVPFQYINSRLVAKFRLATANRTDKRGQIMNEIILAMRVIKMYAWEKPFAGIVDELRRSEVKILKKTSILRGIYMSLYISASKLVAFLVIIVFLLTGGELKASNVFFLVSASNIVRLTMVYMIPNGAAHIGELRVSMQRIEDYLQLDEMKPTAMAAILPSVTGEDIKSKPGSDASVSLINAYASWTKDRVTMDDVTLNLRGEKLVMVVGPVGSGKTSFLHALISELPISKGKCVVTGRTSYAAQEPWIFAGNIRQNILFGRDYDSSRYRDVVEVSALEDDLKQLPYGENTIVGERGTALSGGQKARVNLARALYQQSDIYLLDDPLSAVDARVSRHIFEKCVQGYLKDKLRILVTHQLQYLPRADHIVILSRGKVAAQGTYIDLIQQGIDFLSLMTDEDEENKGRKRADSVSSEKTVEVPNAEVDDDEPEKKDEKMAGGHVTAGTYWEYFQSGGSTFAVIMIIIGYLATQTLYSFADYWLSYWTRMAEAGKCNDDYNSSSTTMAYDDVTFEPCEEFDHNFYFYVYTGIVVGVFIATKGTAISFFVYCMKISINVHDRMFRSMVRAPTKF</sequence>
<dbReference type="PROSITE" id="PS50929">
    <property type="entry name" value="ABC_TM1F"/>
    <property type="match status" value="1"/>
</dbReference>
<dbReference type="PROSITE" id="PS50893">
    <property type="entry name" value="ABC_TRANSPORTER_2"/>
    <property type="match status" value="1"/>
</dbReference>
<dbReference type="SMART" id="SM00382">
    <property type="entry name" value="AAA"/>
    <property type="match status" value="1"/>
</dbReference>
<feature type="transmembrane region" description="Helical" evidence="11">
    <location>
        <begin position="764"/>
        <end position="792"/>
    </location>
</feature>
<evidence type="ECO:0000256" key="3">
    <source>
        <dbReference type="ARBA" id="ARBA00022448"/>
    </source>
</evidence>
<keyword evidence="5" id="KW-0677">Repeat</keyword>
<dbReference type="CDD" id="cd03250">
    <property type="entry name" value="ABCC_MRP_domain1"/>
    <property type="match status" value="1"/>
</dbReference>
<keyword evidence="3" id="KW-0813">Transport</keyword>
<organism evidence="14 15">
    <name type="scientific">Allacma fusca</name>
    <dbReference type="NCBI Taxonomy" id="39272"/>
    <lineage>
        <taxon>Eukaryota</taxon>
        <taxon>Metazoa</taxon>
        <taxon>Ecdysozoa</taxon>
        <taxon>Arthropoda</taxon>
        <taxon>Hexapoda</taxon>
        <taxon>Collembola</taxon>
        <taxon>Symphypleona</taxon>
        <taxon>Sminthuridae</taxon>
        <taxon>Allacma</taxon>
    </lineage>
</organism>
<dbReference type="PANTHER" id="PTHR24223:SF456">
    <property type="entry name" value="MULTIDRUG RESISTANCE-ASSOCIATED PROTEIN LETHAL(2)03659"/>
    <property type="match status" value="1"/>
</dbReference>
<proteinExistence type="inferred from homology"/>
<feature type="transmembrane region" description="Helical" evidence="11">
    <location>
        <begin position="232"/>
        <end position="251"/>
    </location>
</feature>